<keyword evidence="3" id="KW-0378">Hydrolase</keyword>
<dbReference type="GO" id="GO:0004519">
    <property type="term" value="F:endonuclease activity"/>
    <property type="evidence" value="ECO:0007669"/>
    <property type="project" value="UniProtKB-KW"/>
</dbReference>
<dbReference type="PROSITE" id="PS50830">
    <property type="entry name" value="TNASE_3"/>
    <property type="match status" value="1"/>
</dbReference>
<gene>
    <name evidence="6" type="ORF">EDD58_102288</name>
</gene>
<dbReference type="PROSITE" id="PS01284">
    <property type="entry name" value="TNASE_2"/>
    <property type="match status" value="1"/>
</dbReference>
<dbReference type="OrthoDB" id="4376109at2"/>
<dbReference type="SUPFAM" id="SSF50199">
    <property type="entry name" value="Staphylococcal nuclease"/>
    <property type="match status" value="1"/>
</dbReference>
<evidence type="ECO:0000256" key="4">
    <source>
        <dbReference type="SAM" id="MobiDB-lite"/>
    </source>
</evidence>
<dbReference type="Gene3D" id="3.40.10.10">
    <property type="entry name" value="DNA Methylphosphotriester Repair Domain"/>
    <property type="match status" value="1"/>
</dbReference>
<organism evidence="6 7">
    <name type="scientific">Hazenella coriacea</name>
    <dbReference type="NCBI Taxonomy" id="1179467"/>
    <lineage>
        <taxon>Bacteria</taxon>
        <taxon>Bacillati</taxon>
        <taxon>Bacillota</taxon>
        <taxon>Bacilli</taxon>
        <taxon>Bacillales</taxon>
        <taxon>Thermoactinomycetaceae</taxon>
        <taxon>Hazenella</taxon>
    </lineage>
</organism>
<feature type="domain" description="TNase-like" evidence="5">
    <location>
        <begin position="41"/>
        <end position="174"/>
    </location>
</feature>
<proteinExistence type="predicted"/>
<dbReference type="PANTHER" id="PTHR12302">
    <property type="entry name" value="EBNA2 BINDING PROTEIN P100"/>
    <property type="match status" value="1"/>
</dbReference>
<name>A0A4R3L828_9BACL</name>
<dbReference type="InterPro" id="IPR035451">
    <property type="entry name" value="Ada-like_dom_sf"/>
</dbReference>
<dbReference type="InterPro" id="IPR035437">
    <property type="entry name" value="SNase_OB-fold_sf"/>
</dbReference>
<dbReference type="SMART" id="SM00318">
    <property type="entry name" value="SNc"/>
    <property type="match status" value="1"/>
</dbReference>
<evidence type="ECO:0000259" key="5">
    <source>
        <dbReference type="PROSITE" id="PS50830"/>
    </source>
</evidence>
<evidence type="ECO:0000256" key="2">
    <source>
        <dbReference type="ARBA" id="ARBA00022759"/>
    </source>
</evidence>
<dbReference type="EMBL" id="SMAG01000002">
    <property type="protein sequence ID" value="TCS95712.1"/>
    <property type="molecule type" value="Genomic_DNA"/>
</dbReference>
<feature type="region of interest" description="Disordered" evidence="4">
    <location>
        <begin position="193"/>
        <end position="218"/>
    </location>
</feature>
<keyword evidence="7" id="KW-1185">Reference proteome</keyword>
<sequence length="264" mass="30035">MVQYIQRISVVVVLLVGLLLLGGCSEEVDSKETAAKKITGIQQTATVIEVIDGDTIKVEIEGRKESVRFLLIDTPETNHPKLGEQPFGQEAKRFVKEMLPKGTKITYEKDVSDRDKYGRLLGYIYVGDQSVQEALLERGLARVAYIYEPNVKYVDEYRAIQKQAQKKGVGIWSIEDYAQKDGFHPEVMAEPHVKQNKEKQSGIESNDPESKHLGPFVASKNSEVYHKIECKEAEQIKPENRIYFETEQEVQDTGRRRSKAKGCW</sequence>
<dbReference type="PROSITE" id="PS51257">
    <property type="entry name" value="PROKAR_LIPOPROTEIN"/>
    <property type="match status" value="1"/>
</dbReference>
<dbReference type="AlphaFoldDB" id="A0A4R3L828"/>
<accession>A0A4R3L828</accession>
<evidence type="ECO:0000313" key="7">
    <source>
        <dbReference type="Proteomes" id="UP000294937"/>
    </source>
</evidence>
<reference evidence="6 7" key="1">
    <citation type="submission" date="2019-03" db="EMBL/GenBank/DDBJ databases">
        <title>Genomic Encyclopedia of Type Strains, Phase IV (KMG-IV): sequencing the most valuable type-strain genomes for metagenomic binning, comparative biology and taxonomic classification.</title>
        <authorList>
            <person name="Goeker M."/>
        </authorList>
    </citation>
    <scope>NUCLEOTIDE SEQUENCE [LARGE SCALE GENOMIC DNA]</scope>
    <source>
        <strain evidence="6 7">DSM 45707</strain>
    </source>
</reference>
<dbReference type="Proteomes" id="UP000294937">
    <property type="component" value="Unassembled WGS sequence"/>
</dbReference>
<protein>
    <submittedName>
        <fullName evidence="6">Micrococcal nuclease</fullName>
    </submittedName>
</protein>
<dbReference type="GO" id="GO:0016787">
    <property type="term" value="F:hydrolase activity"/>
    <property type="evidence" value="ECO:0007669"/>
    <property type="project" value="UniProtKB-KW"/>
</dbReference>
<keyword evidence="1" id="KW-0540">Nuclease</keyword>
<dbReference type="PANTHER" id="PTHR12302:SF3">
    <property type="entry name" value="SERINE_THREONINE-PROTEIN KINASE 31"/>
    <property type="match status" value="1"/>
</dbReference>
<dbReference type="CDD" id="cd00175">
    <property type="entry name" value="SNc"/>
    <property type="match status" value="1"/>
</dbReference>
<feature type="region of interest" description="Disordered" evidence="4">
    <location>
        <begin position="245"/>
        <end position="264"/>
    </location>
</feature>
<evidence type="ECO:0000313" key="6">
    <source>
        <dbReference type="EMBL" id="TCS95712.1"/>
    </source>
</evidence>
<dbReference type="Pfam" id="PF00565">
    <property type="entry name" value="SNase"/>
    <property type="match status" value="1"/>
</dbReference>
<keyword evidence="2" id="KW-0255">Endonuclease</keyword>
<dbReference type="Gene3D" id="2.40.50.90">
    <property type="match status" value="1"/>
</dbReference>
<dbReference type="InterPro" id="IPR016071">
    <property type="entry name" value="Staphylococal_nuclease_OB-fold"/>
</dbReference>
<dbReference type="InterPro" id="IPR002071">
    <property type="entry name" value="Thermonucl_AS"/>
</dbReference>
<dbReference type="RefSeq" id="WP_131923693.1">
    <property type="nucleotide sequence ID" value="NZ_SMAG01000002.1"/>
</dbReference>
<dbReference type="SUPFAM" id="SSF57884">
    <property type="entry name" value="Ada DNA repair protein, N-terminal domain (N-Ada 10)"/>
    <property type="match status" value="1"/>
</dbReference>
<dbReference type="GO" id="GO:0003676">
    <property type="term" value="F:nucleic acid binding"/>
    <property type="evidence" value="ECO:0007669"/>
    <property type="project" value="InterPro"/>
</dbReference>
<evidence type="ECO:0000256" key="3">
    <source>
        <dbReference type="ARBA" id="ARBA00022801"/>
    </source>
</evidence>
<evidence type="ECO:0000256" key="1">
    <source>
        <dbReference type="ARBA" id="ARBA00022722"/>
    </source>
</evidence>
<comment type="caution">
    <text evidence="6">The sequence shown here is derived from an EMBL/GenBank/DDBJ whole genome shotgun (WGS) entry which is preliminary data.</text>
</comment>